<keyword evidence="1" id="KW-0812">Transmembrane</keyword>
<evidence type="ECO:0000313" key="3">
    <source>
        <dbReference type="Proteomes" id="UP001301442"/>
    </source>
</evidence>
<protein>
    <submittedName>
        <fullName evidence="2">SoxR reducing system RseC family protein</fullName>
    </submittedName>
</protein>
<proteinExistence type="predicted"/>
<dbReference type="InterPro" id="IPR007359">
    <property type="entry name" value="SigmaE_reg_RseC_MucC"/>
</dbReference>
<accession>A0ABZ0GP29</accession>
<keyword evidence="3" id="KW-1185">Reference proteome</keyword>
<dbReference type="PIRSF" id="PIRSF004923">
    <property type="entry name" value="RseC"/>
    <property type="match status" value="1"/>
</dbReference>
<dbReference type="Proteomes" id="UP001301442">
    <property type="component" value="Chromosome"/>
</dbReference>
<feature type="transmembrane region" description="Helical" evidence="1">
    <location>
        <begin position="82"/>
        <end position="101"/>
    </location>
</feature>
<reference evidence="2 3" key="1">
    <citation type="submission" date="2023-09" db="EMBL/GenBank/DDBJ databases">
        <authorList>
            <person name="Qi X."/>
        </authorList>
    </citation>
    <scope>NUCLEOTIDE SEQUENCE [LARGE SCALE GENOMIC DNA]</scope>
    <source>
        <strain evidence="2 3">S1-1</strain>
    </source>
</reference>
<dbReference type="EMBL" id="CP136600">
    <property type="protein sequence ID" value="WOH37327.1"/>
    <property type="molecule type" value="Genomic_DNA"/>
</dbReference>
<keyword evidence="1" id="KW-0472">Membrane</keyword>
<evidence type="ECO:0000256" key="1">
    <source>
        <dbReference type="SAM" id="Phobius"/>
    </source>
</evidence>
<sequence length="157" mass="17005">MIEETATVVAIEGNQVIVKSVIKSTCHSCNQQDDCGSGQIAKAIPHKALTTRFENTTAQLKLGDEVVIGLSEKSVISSALQVYMLPLFAMIVFAAIGQFILVEQQQMHELLALVFAVLGGYLGHLTAKVLQAKQQVQSNLQPKLLRKCSDVITSKPV</sequence>
<keyword evidence="1" id="KW-1133">Transmembrane helix</keyword>
<organism evidence="2 3">
    <name type="scientific">Thalassotalea fonticola</name>
    <dbReference type="NCBI Taxonomy" id="3065649"/>
    <lineage>
        <taxon>Bacteria</taxon>
        <taxon>Pseudomonadati</taxon>
        <taxon>Pseudomonadota</taxon>
        <taxon>Gammaproteobacteria</taxon>
        <taxon>Alteromonadales</taxon>
        <taxon>Colwelliaceae</taxon>
        <taxon>Thalassotalea</taxon>
    </lineage>
</organism>
<dbReference type="PANTHER" id="PTHR35867">
    <property type="entry name" value="PROTEIN RSEC"/>
    <property type="match status" value="1"/>
</dbReference>
<gene>
    <name evidence="2" type="ORF">RI844_18490</name>
</gene>
<feature type="transmembrane region" description="Helical" evidence="1">
    <location>
        <begin position="107"/>
        <end position="127"/>
    </location>
</feature>
<dbReference type="RefSeq" id="WP_348396117.1">
    <property type="nucleotide sequence ID" value="NZ_CP136600.1"/>
</dbReference>
<evidence type="ECO:0000313" key="2">
    <source>
        <dbReference type="EMBL" id="WOH37327.1"/>
    </source>
</evidence>
<dbReference type="InterPro" id="IPR026268">
    <property type="entry name" value="RseC"/>
</dbReference>
<dbReference type="PANTHER" id="PTHR35867:SF1">
    <property type="entry name" value="PROTEIN RSEC"/>
    <property type="match status" value="1"/>
</dbReference>
<name>A0ABZ0GP29_9GAMM</name>
<dbReference type="Pfam" id="PF04246">
    <property type="entry name" value="RseC_MucC"/>
    <property type="match status" value="1"/>
</dbReference>